<dbReference type="EC" id="2.7.13.3" evidence="2"/>
<protein>
    <recommendedName>
        <fullName evidence="2">histidine kinase</fullName>
        <ecNumber evidence="2">2.7.13.3</ecNumber>
    </recommendedName>
</protein>
<proteinExistence type="predicted"/>
<dbReference type="Gene3D" id="1.10.287.130">
    <property type="match status" value="1"/>
</dbReference>
<evidence type="ECO:0000313" key="11">
    <source>
        <dbReference type="Proteomes" id="UP000304900"/>
    </source>
</evidence>
<keyword evidence="5 8" id="KW-0812">Transmembrane</keyword>
<dbReference type="Proteomes" id="UP000304900">
    <property type="component" value="Unassembled WGS sequence"/>
</dbReference>
<dbReference type="AlphaFoldDB" id="A0A4U6CZI0"/>
<dbReference type="Gene3D" id="3.30.565.10">
    <property type="entry name" value="Histidine kinase-like ATPase, C-terminal domain"/>
    <property type="match status" value="1"/>
</dbReference>
<dbReference type="PANTHER" id="PTHR45436:SF5">
    <property type="entry name" value="SENSOR HISTIDINE KINASE TRCS"/>
    <property type="match status" value="1"/>
</dbReference>
<dbReference type="SMART" id="SM00387">
    <property type="entry name" value="HATPase_c"/>
    <property type="match status" value="1"/>
</dbReference>
<feature type="transmembrane region" description="Helical" evidence="8">
    <location>
        <begin position="12"/>
        <end position="33"/>
    </location>
</feature>
<keyword evidence="6 10" id="KW-0418">Kinase</keyword>
<keyword evidence="7 8" id="KW-1133">Transmembrane helix</keyword>
<evidence type="ECO:0000256" key="6">
    <source>
        <dbReference type="ARBA" id="ARBA00022777"/>
    </source>
</evidence>
<comment type="catalytic activity">
    <reaction evidence="1">
        <text>ATP + protein L-histidine = ADP + protein N-phospho-L-histidine.</text>
        <dbReference type="EC" id="2.7.13.3"/>
    </reaction>
</comment>
<dbReference type="Pfam" id="PF00512">
    <property type="entry name" value="HisKA"/>
    <property type="match status" value="1"/>
</dbReference>
<dbReference type="InterPro" id="IPR036097">
    <property type="entry name" value="HisK_dim/P_sf"/>
</dbReference>
<sequence>MGSMNKLLNRPLKAFTLYALLVLACSIPVYYFIVDYIWRNELDEYNEIVRNRIESGLNKLSLDKEEWAQTIALWNKTQPGTKIEKSLFQESRSDSIYTIIRQKQSANDEDLERFRGLSSYIKVQGELYHLTIEINVEEAHETVFAIAAVTVLFFIILLAGFVILNRRIATQIWKPFHSTLDRLKSFDLNSQNNINLEKSDIQEFEQLNQALYQLIAKNISVFRQQKEFTENASHELQTPLAVLKSKIDLLMQNESLTESQSELIASLNIPLSRVSRINKNLLLLAKIENQQFSEGELVNMSELVNQNLDFLEEHLRARNNTVEMEICEHCYITANRSLVEIMLVNLLLNAIRHNYENGAIRIELTDKSLTISNTGTEPLISETLFKRFITSSTSTPSSGLGLAIVQEIAHRYDWKVDYHFINNFHQFSVLF</sequence>
<comment type="caution">
    <text evidence="10">The sequence shown here is derived from an EMBL/GenBank/DDBJ whole genome shotgun (WGS) entry which is preliminary data.</text>
</comment>
<dbReference type="OrthoDB" id="1522504at2"/>
<keyword evidence="8" id="KW-0472">Membrane</keyword>
<dbReference type="GO" id="GO:0000155">
    <property type="term" value="F:phosphorelay sensor kinase activity"/>
    <property type="evidence" value="ECO:0007669"/>
    <property type="project" value="InterPro"/>
</dbReference>
<dbReference type="Pfam" id="PF02518">
    <property type="entry name" value="HATPase_c"/>
    <property type="match status" value="1"/>
</dbReference>
<evidence type="ECO:0000256" key="4">
    <source>
        <dbReference type="ARBA" id="ARBA00022679"/>
    </source>
</evidence>
<evidence type="ECO:0000256" key="2">
    <source>
        <dbReference type="ARBA" id="ARBA00012438"/>
    </source>
</evidence>
<evidence type="ECO:0000256" key="8">
    <source>
        <dbReference type="SAM" id="Phobius"/>
    </source>
</evidence>
<keyword evidence="3" id="KW-0597">Phosphoprotein</keyword>
<evidence type="ECO:0000259" key="9">
    <source>
        <dbReference type="PROSITE" id="PS50109"/>
    </source>
</evidence>
<feature type="domain" description="Histidine kinase" evidence="9">
    <location>
        <begin position="231"/>
        <end position="431"/>
    </location>
</feature>
<dbReference type="InterPro" id="IPR050428">
    <property type="entry name" value="TCS_sensor_his_kinase"/>
</dbReference>
<dbReference type="SUPFAM" id="SSF55874">
    <property type="entry name" value="ATPase domain of HSP90 chaperone/DNA topoisomerase II/histidine kinase"/>
    <property type="match status" value="1"/>
</dbReference>
<dbReference type="InterPro" id="IPR036890">
    <property type="entry name" value="HATPase_C_sf"/>
</dbReference>
<dbReference type="PROSITE" id="PS51257">
    <property type="entry name" value="PROKAR_LIPOPROTEIN"/>
    <property type="match status" value="1"/>
</dbReference>
<evidence type="ECO:0000313" key="10">
    <source>
        <dbReference type="EMBL" id="TKT90249.1"/>
    </source>
</evidence>
<dbReference type="InterPro" id="IPR003661">
    <property type="entry name" value="HisK_dim/P_dom"/>
</dbReference>
<dbReference type="GO" id="GO:0005886">
    <property type="term" value="C:plasma membrane"/>
    <property type="evidence" value="ECO:0007669"/>
    <property type="project" value="TreeGrafter"/>
</dbReference>
<dbReference type="PROSITE" id="PS50109">
    <property type="entry name" value="HIS_KIN"/>
    <property type="match status" value="1"/>
</dbReference>
<dbReference type="InterPro" id="IPR003594">
    <property type="entry name" value="HATPase_dom"/>
</dbReference>
<dbReference type="CDD" id="cd00082">
    <property type="entry name" value="HisKA"/>
    <property type="match status" value="1"/>
</dbReference>
<dbReference type="SUPFAM" id="SSF47384">
    <property type="entry name" value="Homodimeric domain of signal transducing histidine kinase"/>
    <property type="match status" value="1"/>
</dbReference>
<gene>
    <name evidence="10" type="ORF">FDK13_21160</name>
</gene>
<accession>A0A4U6CZI0</accession>
<dbReference type="EMBL" id="SZVO01000010">
    <property type="protein sequence ID" value="TKT90249.1"/>
    <property type="molecule type" value="Genomic_DNA"/>
</dbReference>
<evidence type="ECO:0000256" key="3">
    <source>
        <dbReference type="ARBA" id="ARBA00022553"/>
    </source>
</evidence>
<dbReference type="PANTHER" id="PTHR45436">
    <property type="entry name" value="SENSOR HISTIDINE KINASE YKOH"/>
    <property type="match status" value="1"/>
</dbReference>
<feature type="transmembrane region" description="Helical" evidence="8">
    <location>
        <begin position="143"/>
        <end position="164"/>
    </location>
</feature>
<dbReference type="InterPro" id="IPR005467">
    <property type="entry name" value="His_kinase_dom"/>
</dbReference>
<evidence type="ECO:0000256" key="5">
    <source>
        <dbReference type="ARBA" id="ARBA00022692"/>
    </source>
</evidence>
<dbReference type="SMART" id="SM00388">
    <property type="entry name" value="HisKA"/>
    <property type="match status" value="1"/>
</dbReference>
<reference evidence="10 11" key="1">
    <citation type="submission" date="2019-05" db="EMBL/GenBank/DDBJ databases">
        <title>Dyadobacter AR-3-8 sp. nov., isolated from arctic soil.</title>
        <authorList>
            <person name="Chaudhary D.K."/>
        </authorList>
    </citation>
    <scope>NUCLEOTIDE SEQUENCE [LARGE SCALE GENOMIC DNA]</scope>
    <source>
        <strain evidence="10 11">AR-3-8</strain>
    </source>
</reference>
<evidence type="ECO:0000256" key="7">
    <source>
        <dbReference type="ARBA" id="ARBA00022989"/>
    </source>
</evidence>
<name>A0A4U6CZI0_9BACT</name>
<evidence type="ECO:0000256" key="1">
    <source>
        <dbReference type="ARBA" id="ARBA00000085"/>
    </source>
</evidence>
<keyword evidence="4" id="KW-0808">Transferase</keyword>
<organism evidence="10 11">
    <name type="scientific">Dyadobacter frigoris</name>
    <dbReference type="NCBI Taxonomy" id="2576211"/>
    <lineage>
        <taxon>Bacteria</taxon>
        <taxon>Pseudomonadati</taxon>
        <taxon>Bacteroidota</taxon>
        <taxon>Cytophagia</taxon>
        <taxon>Cytophagales</taxon>
        <taxon>Spirosomataceae</taxon>
        <taxon>Dyadobacter</taxon>
    </lineage>
</organism>
<keyword evidence="11" id="KW-1185">Reference proteome</keyword>